<accession>A0ABZ0WXE8</accession>
<keyword evidence="1" id="KW-0812">Transmembrane</keyword>
<organism evidence="2 3">
    <name type="scientific">Moraxella canis</name>
    <dbReference type="NCBI Taxonomy" id="90239"/>
    <lineage>
        <taxon>Bacteria</taxon>
        <taxon>Pseudomonadati</taxon>
        <taxon>Pseudomonadota</taxon>
        <taxon>Gammaproteobacteria</taxon>
        <taxon>Moraxellales</taxon>
        <taxon>Moraxellaceae</taxon>
        <taxon>Moraxella</taxon>
    </lineage>
</organism>
<sequence>MKKSMDKIKDLLISVALIIFLIFMLLMYLSGNMSFEKGVHDNREDRPTMEEVDALLNELTDGISSEKDEFVVRKVNVVYKRYRYENLSEKEQLYLKNIIDSSSKWVEYDHEINRGEESFYYCYNQFELILTRDLDINTNDRSHADNSFAVSVGWGAANNNVCRRKFLAAG</sequence>
<keyword evidence="1" id="KW-0472">Membrane</keyword>
<proteinExistence type="predicted"/>
<reference evidence="2 3" key="1">
    <citation type="submission" date="2023-12" db="EMBL/GenBank/DDBJ databases">
        <title>Genome sequencing and assembly of bacterial species from a model synthetic community.</title>
        <authorList>
            <person name="Hogle S.L."/>
        </authorList>
    </citation>
    <scope>NUCLEOTIDE SEQUENCE [LARGE SCALE GENOMIC DNA]</scope>
    <source>
        <strain evidence="2 3">HAMBI_2792</strain>
    </source>
</reference>
<dbReference type="RefSeq" id="WP_114801050.1">
    <property type="nucleotide sequence ID" value="NZ_CP139961.1"/>
</dbReference>
<evidence type="ECO:0000313" key="3">
    <source>
        <dbReference type="Proteomes" id="UP001324384"/>
    </source>
</evidence>
<evidence type="ECO:0000313" key="2">
    <source>
        <dbReference type="EMBL" id="WQE03866.1"/>
    </source>
</evidence>
<dbReference type="EMBL" id="CP139961">
    <property type="protein sequence ID" value="WQE03866.1"/>
    <property type="molecule type" value="Genomic_DNA"/>
</dbReference>
<keyword evidence="3" id="KW-1185">Reference proteome</keyword>
<protein>
    <submittedName>
        <fullName evidence="2">Uncharacterized protein</fullName>
    </submittedName>
</protein>
<name>A0ABZ0WXE8_9GAMM</name>
<keyword evidence="1" id="KW-1133">Transmembrane helix</keyword>
<dbReference type="Proteomes" id="UP001324384">
    <property type="component" value="Chromosome"/>
</dbReference>
<gene>
    <name evidence="2" type="ORF">U0021_09035</name>
</gene>
<feature type="transmembrane region" description="Helical" evidence="1">
    <location>
        <begin position="12"/>
        <end position="31"/>
    </location>
</feature>
<evidence type="ECO:0000256" key="1">
    <source>
        <dbReference type="SAM" id="Phobius"/>
    </source>
</evidence>